<gene>
    <name evidence="2" type="ORF">E5K00_06255</name>
</gene>
<reference evidence="2 3" key="1">
    <citation type="submission" date="2019-04" db="EMBL/GenBank/DDBJ databases">
        <authorList>
            <person name="Feng G."/>
            <person name="Zhang J."/>
            <person name="Zhu H."/>
        </authorList>
    </citation>
    <scope>NUCLEOTIDE SEQUENCE [LARGE SCALE GENOMIC DNA]</scope>
    <source>
        <strain evidence="2 3">JCM 31653</strain>
    </source>
</reference>
<keyword evidence="3" id="KW-1185">Reference proteome</keyword>
<comment type="caution">
    <text evidence="2">The sequence shown here is derived from an EMBL/GenBank/DDBJ whole genome shotgun (WGS) entry which is preliminary data.</text>
</comment>
<evidence type="ECO:0000313" key="2">
    <source>
        <dbReference type="EMBL" id="TGE24803.1"/>
    </source>
</evidence>
<organism evidence="2 3">
    <name type="scientific">Hymenobacter aquaticus</name>
    <dbReference type="NCBI Taxonomy" id="1867101"/>
    <lineage>
        <taxon>Bacteria</taxon>
        <taxon>Pseudomonadati</taxon>
        <taxon>Bacteroidota</taxon>
        <taxon>Cytophagia</taxon>
        <taxon>Cytophagales</taxon>
        <taxon>Hymenobacteraceae</taxon>
        <taxon>Hymenobacter</taxon>
    </lineage>
</organism>
<accession>A0A4Z0Q6N6</accession>
<feature type="chain" id="PRO_5021387554" evidence="1">
    <location>
        <begin position="25"/>
        <end position="540"/>
    </location>
</feature>
<dbReference type="RefSeq" id="WP_135462383.1">
    <property type="nucleotide sequence ID" value="NZ_SRLC01000001.1"/>
</dbReference>
<name>A0A4Z0Q6N6_9BACT</name>
<dbReference type="PANTHER" id="PTHR42754">
    <property type="entry name" value="ENDOGLUCANASE"/>
    <property type="match status" value="1"/>
</dbReference>
<dbReference type="OrthoDB" id="9811934at2"/>
<evidence type="ECO:0000256" key="1">
    <source>
        <dbReference type="SAM" id="SignalP"/>
    </source>
</evidence>
<proteinExistence type="predicted"/>
<sequence>MASFLPRFTASALVLLGIIGGQQAAAQAPAKQWDKRYGGSAYDGLYALHQTTDGGYLLAGSSESPISGVKSQAKRGYWVVRTDANGNKLWDKTFGGTSVATLCSVRPTADGGYLLGGTSRAGLEEDKTQPNRGGDDYWVVKIDANGTKLWDKTFGGTDTDVLQDLQPTADGGAVLGGYSSSGVTGDKSQPNYGAGSDFWVIRLDANGNKLWDKTLGTTEPEPQKVALCLTPDGGILLGTSSAAGINGDKTQSRKGGSDYWLIRLDANGTKLWDRTIGGTGEDYLYALAPTNEGGFILGGHSSSRAGADKTQPSRGDADYWLVKVDALGQFQWDSSLGGPNSDFLFSVQQTTDGGYFAAGHSYSGQGGDKSQALRGINDYWVAKLNPEGAKQWEASYGGSDYDFLSQARQTADGGYLLGGQSHSSQGGDVTQATYGAADFWVVKIGGTATATTAPKTAGLLHAYPNPAGRQVRLPLPADAPRAGLRLRLLDAQGRTVATQPVTATAAAEVPVTLGQPAAGLYLLRLEGPNGYLATQPLLVE</sequence>
<dbReference type="Gene3D" id="2.80.10.50">
    <property type="match status" value="1"/>
</dbReference>
<feature type="signal peptide" evidence="1">
    <location>
        <begin position="1"/>
        <end position="24"/>
    </location>
</feature>
<dbReference type="Proteomes" id="UP000297549">
    <property type="component" value="Unassembled WGS sequence"/>
</dbReference>
<evidence type="ECO:0000313" key="3">
    <source>
        <dbReference type="Proteomes" id="UP000297549"/>
    </source>
</evidence>
<keyword evidence="1" id="KW-0732">Signal</keyword>
<protein>
    <submittedName>
        <fullName evidence="2">T9SS type A sorting domain-containing protein</fullName>
    </submittedName>
</protein>
<dbReference type="EMBL" id="SRLC01000001">
    <property type="protein sequence ID" value="TGE24803.1"/>
    <property type="molecule type" value="Genomic_DNA"/>
</dbReference>
<dbReference type="AlphaFoldDB" id="A0A4Z0Q6N6"/>
<dbReference type="PANTHER" id="PTHR42754:SF1">
    <property type="entry name" value="LIPOPROTEIN"/>
    <property type="match status" value="1"/>
</dbReference>